<name>F0QQG9_MYCSL</name>
<dbReference type="HOGENOM" id="CLU_1325162_0_0_14"/>
<dbReference type="KEGG" id="mss:MSU_0195"/>
<dbReference type="STRING" id="768700.MSU_0195"/>
<reference evidence="2 3" key="1">
    <citation type="journal article" date="2011" name="J. Bacteriol.">
        <title>Complete genome sequences of two hemotropic Mycoplasmas, Mycoplasma haemofelis strain Ohio2 and Mycoplasma suis strain Illinois.</title>
        <authorList>
            <person name="Messick J.B."/>
            <person name="Santos A.P."/>
            <person name="Guimaraes A.M."/>
        </authorList>
    </citation>
    <scope>NUCLEOTIDE SEQUENCE [LARGE SCALE GENOMIC DNA]</scope>
    <source>
        <strain evidence="2 3">Illinois</strain>
    </source>
</reference>
<feature type="compositionally biased region" description="Polar residues" evidence="1">
    <location>
        <begin position="45"/>
        <end position="74"/>
    </location>
</feature>
<proteinExistence type="predicted"/>
<accession>F0QQG9</accession>
<gene>
    <name evidence="2" type="ordered locus">MSU_0195</name>
</gene>
<keyword evidence="3" id="KW-1185">Reference proteome</keyword>
<dbReference type="EMBL" id="CP002525">
    <property type="protein sequence ID" value="ADX97739.1"/>
    <property type="molecule type" value="Genomic_DNA"/>
</dbReference>
<dbReference type="Proteomes" id="UP000007484">
    <property type="component" value="Chromosome"/>
</dbReference>
<evidence type="ECO:0000313" key="2">
    <source>
        <dbReference type="EMBL" id="ADX97739.1"/>
    </source>
</evidence>
<dbReference type="RefSeq" id="WP_013609690.1">
    <property type="nucleotide sequence ID" value="NC_015155.1"/>
</dbReference>
<dbReference type="AlphaFoldDB" id="F0QQG9"/>
<evidence type="ECO:0000313" key="3">
    <source>
        <dbReference type="Proteomes" id="UP000007484"/>
    </source>
</evidence>
<protein>
    <submittedName>
        <fullName evidence="2">Uncharacterized protein</fullName>
    </submittedName>
</protein>
<organism evidence="2 3">
    <name type="scientific">Mycoplasma suis (strain Illinois)</name>
    <dbReference type="NCBI Taxonomy" id="768700"/>
    <lineage>
        <taxon>Bacteria</taxon>
        <taxon>Bacillati</taxon>
        <taxon>Mycoplasmatota</taxon>
        <taxon>Mollicutes</taxon>
        <taxon>Mycoplasmataceae</taxon>
        <taxon>Mycoplasma</taxon>
    </lineage>
</organism>
<sequence>MPVNIFAGTKIVPVVLGLSGIAAGGSFSLTSYLSNKPVSFEEQKQINQKDPSISDLDTSTSENSPKISPLSSTLIEVKNPEPPSEGLEIQGIDWENNPENPENQKIYQEAKSKSEIIAEYIYRDYREGDEEKKEGLQPFCEYWKNPKQIHGTLVSKEECEKWVKEEIKIPEDKPVMWFRVDNQNFSEIFEKYFYEKPSSFGSWSVRR</sequence>
<evidence type="ECO:0000256" key="1">
    <source>
        <dbReference type="SAM" id="MobiDB-lite"/>
    </source>
</evidence>
<feature type="region of interest" description="Disordered" evidence="1">
    <location>
        <begin position="42"/>
        <end position="100"/>
    </location>
</feature>